<name>A0A5J4VIU5_9EUKA</name>
<dbReference type="AlphaFoldDB" id="A0A5J4VIU5"/>
<sequence>MDLFERFHEIMKPIIEEEKKKPKVILPGQYKEYPNKDGSAFFYPSKNYRPTPIPRPKDLNLSEEQQEQFDRDIRQGVVPLLSLTY</sequence>
<accession>A0A5J4VIU5</accession>
<dbReference type="Proteomes" id="UP000324800">
    <property type="component" value="Unassembled WGS sequence"/>
</dbReference>
<dbReference type="EMBL" id="SNRW01006831">
    <property type="protein sequence ID" value="KAA6382346.1"/>
    <property type="molecule type" value="Genomic_DNA"/>
</dbReference>
<protein>
    <submittedName>
        <fullName evidence="1">Uncharacterized protein</fullName>
    </submittedName>
</protein>
<evidence type="ECO:0000313" key="2">
    <source>
        <dbReference type="Proteomes" id="UP000324800"/>
    </source>
</evidence>
<comment type="caution">
    <text evidence="1">The sequence shown here is derived from an EMBL/GenBank/DDBJ whole genome shotgun (WGS) entry which is preliminary data.</text>
</comment>
<reference evidence="1 2" key="1">
    <citation type="submission" date="2019-03" db="EMBL/GenBank/DDBJ databases">
        <title>Single cell metagenomics reveals metabolic interactions within the superorganism composed of flagellate Streblomastix strix and complex community of Bacteroidetes bacteria on its surface.</title>
        <authorList>
            <person name="Treitli S.C."/>
            <person name="Kolisko M."/>
            <person name="Husnik F."/>
            <person name="Keeling P."/>
            <person name="Hampl V."/>
        </authorList>
    </citation>
    <scope>NUCLEOTIDE SEQUENCE [LARGE SCALE GENOMIC DNA]</scope>
    <source>
        <strain evidence="1">ST1C</strain>
    </source>
</reference>
<proteinExistence type="predicted"/>
<evidence type="ECO:0000313" key="1">
    <source>
        <dbReference type="EMBL" id="KAA6382346.1"/>
    </source>
</evidence>
<organism evidence="1 2">
    <name type="scientific">Streblomastix strix</name>
    <dbReference type="NCBI Taxonomy" id="222440"/>
    <lineage>
        <taxon>Eukaryota</taxon>
        <taxon>Metamonada</taxon>
        <taxon>Preaxostyla</taxon>
        <taxon>Oxymonadida</taxon>
        <taxon>Streblomastigidae</taxon>
        <taxon>Streblomastix</taxon>
    </lineage>
</organism>
<gene>
    <name evidence="1" type="ORF">EZS28_022126</name>
</gene>